<evidence type="ECO:0000256" key="1">
    <source>
        <dbReference type="SAM" id="SignalP"/>
    </source>
</evidence>
<gene>
    <name evidence="2" type="ORF">ITI46_00505</name>
</gene>
<dbReference type="Proteomes" id="UP001519064">
    <property type="component" value="Unassembled WGS sequence"/>
</dbReference>
<feature type="signal peptide" evidence="1">
    <location>
        <begin position="1"/>
        <end position="24"/>
    </location>
</feature>
<accession>A0ABS3X554</accession>
<proteinExistence type="predicted"/>
<dbReference type="RefSeq" id="WP_209237080.1">
    <property type="nucleotide sequence ID" value="NZ_JADKMA010000001.1"/>
</dbReference>
<feature type="chain" id="PRO_5045048955" description="Secreted protein" evidence="1">
    <location>
        <begin position="25"/>
        <end position="138"/>
    </location>
</feature>
<dbReference type="EMBL" id="JADKMA010000001">
    <property type="protein sequence ID" value="MBO8190206.1"/>
    <property type="molecule type" value="Genomic_DNA"/>
</dbReference>
<reference evidence="2 3" key="1">
    <citation type="submission" date="2020-11" db="EMBL/GenBank/DDBJ databases">
        <title>Streptomyces spirodelae sp. nov., isolated from duckweed.</title>
        <authorList>
            <person name="Saimee Y."/>
            <person name="Duangmal K."/>
        </authorList>
    </citation>
    <scope>NUCLEOTIDE SEQUENCE [LARGE SCALE GENOMIC DNA]</scope>
    <source>
        <strain evidence="2 3">S16-07</strain>
    </source>
</reference>
<evidence type="ECO:0008006" key="4">
    <source>
        <dbReference type="Google" id="ProtNLM"/>
    </source>
</evidence>
<sequence>MKLRRLIPAALAVPAIALALPAPAAHADAAARTRVKSGPVVVATIETSTLWWGEGAFHPNGDLLKVNDGTNRGGWRIHANVEKFYRGEWVYVFGCTAADGAGTNCWKNIPEGTLVRVHAYAFKGSETKYHRYSAQTRA</sequence>
<evidence type="ECO:0000313" key="2">
    <source>
        <dbReference type="EMBL" id="MBO8190206.1"/>
    </source>
</evidence>
<keyword evidence="3" id="KW-1185">Reference proteome</keyword>
<name>A0ABS3X554_9ACTN</name>
<organism evidence="2 3">
    <name type="scientific">Streptomyces oryzae</name>
    <dbReference type="NCBI Taxonomy" id="1434886"/>
    <lineage>
        <taxon>Bacteria</taxon>
        <taxon>Bacillati</taxon>
        <taxon>Actinomycetota</taxon>
        <taxon>Actinomycetes</taxon>
        <taxon>Kitasatosporales</taxon>
        <taxon>Streptomycetaceae</taxon>
        <taxon>Streptomyces</taxon>
    </lineage>
</organism>
<evidence type="ECO:0000313" key="3">
    <source>
        <dbReference type="Proteomes" id="UP001519064"/>
    </source>
</evidence>
<protein>
    <recommendedName>
        <fullName evidence="4">Secreted protein</fullName>
    </recommendedName>
</protein>
<comment type="caution">
    <text evidence="2">The sequence shown here is derived from an EMBL/GenBank/DDBJ whole genome shotgun (WGS) entry which is preliminary data.</text>
</comment>
<keyword evidence="1" id="KW-0732">Signal</keyword>